<evidence type="ECO:0000313" key="4">
    <source>
        <dbReference type="EMBL" id="KIK37719.1"/>
    </source>
</evidence>
<dbReference type="AlphaFoldDB" id="A0A0D0AHV9"/>
<dbReference type="PROSITE" id="PS00678">
    <property type="entry name" value="WD_REPEATS_1"/>
    <property type="match status" value="2"/>
</dbReference>
<proteinExistence type="predicted"/>
<feature type="repeat" description="WD" evidence="3">
    <location>
        <begin position="66"/>
        <end position="97"/>
    </location>
</feature>
<dbReference type="STRING" id="930992.A0A0D0AHV9"/>
<sequence>MGGSTRRIRLAVPLRSQVQPVRTFEGHEKDVVAVAVFPDRRRMVTASYDKTLCLWDLMKGVLLKKIEGHHSEVWALAVPRDGQFIVSGSKKGELIAWHGGSNGLFRHTIAKAHESRIFSLDFSPDSTTLATGSWDEKTKLWSTESWQLCGDPINCCAAPYKQTVVYCVRYSPSGEYLAIATENDIQIWDPCTRTCITTFKAHAAVSEPQEGGETAYNNTLQWTPDGKRLLSGGSHVDPTIREWDSSTWQQVGDPWEDYDASGARMSRISEIAINNTGTLVASSSDDSYVRLWELSERSTVALFKHSNAVFCVTFSADSKHVLSGGVDKKISEWEVPQRYVLEDERVPQQVNSRSLKPS</sequence>
<dbReference type="PROSITE" id="PS50082">
    <property type="entry name" value="WD_REPEATS_2"/>
    <property type="match status" value="5"/>
</dbReference>
<organism evidence="4 5">
    <name type="scientific">Suillus luteus UH-Slu-Lm8-n1</name>
    <dbReference type="NCBI Taxonomy" id="930992"/>
    <lineage>
        <taxon>Eukaryota</taxon>
        <taxon>Fungi</taxon>
        <taxon>Dikarya</taxon>
        <taxon>Basidiomycota</taxon>
        <taxon>Agaricomycotina</taxon>
        <taxon>Agaricomycetes</taxon>
        <taxon>Agaricomycetidae</taxon>
        <taxon>Boletales</taxon>
        <taxon>Suillineae</taxon>
        <taxon>Suillaceae</taxon>
        <taxon>Suillus</taxon>
    </lineage>
</organism>
<gene>
    <name evidence="4" type="ORF">CY34DRAFT_444959</name>
</gene>
<dbReference type="Proteomes" id="UP000054485">
    <property type="component" value="Unassembled WGS sequence"/>
</dbReference>
<dbReference type="OrthoDB" id="10251741at2759"/>
<evidence type="ECO:0000313" key="5">
    <source>
        <dbReference type="Proteomes" id="UP000054485"/>
    </source>
</evidence>
<feature type="repeat" description="WD" evidence="3">
    <location>
        <begin position="261"/>
        <end position="302"/>
    </location>
</feature>
<dbReference type="Pfam" id="PF00400">
    <property type="entry name" value="WD40"/>
    <property type="match status" value="7"/>
</dbReference>
<dbReference type="InParanoid" id="A0A0D0AHV9"/>
<dbReference type="InterPro" id="IPR019775">
    <property type="entry name" value="WD40_repeat_CS"/>
</dbReference>
<evidence type="ECO:0000256" key="3">
    <source>
        <dbReference type="PROSITE-ProRule" id="PRU00221"/>
    </source>
</evidence>
<dbReference type="PROSITE" id="PS50294">
    <property type="entry name" value="WD_REPEATS_REGION"/>
    <property type="match status" value="3"/>
</dbReference>
<evidence type="ECO:0000256" key="2">
    <source>
        <dbReference type="ARBA" id="ARBA00022737"/>
    </source>
</evidence>
<dbReference type="Gene3D" id="2.130.10.10">
    <property type="entry name" value="YVTN repeat-like/Quinoprotein amine dehydrogenase"/>
    <property type="match status" value="3"/>
</dbReference>
<dbReference type="InterPro" id="IPR036322">
    <property type="entry name" value="WD40_repeat_dom_sf"/>
</dbReference>
<dbReference type="SMART" id="SM00320">
    <property type="entry name" value="WD40"/>
    <property type="match status" value="7"/>
</dbReference>
<dbReference type="EMBL" id="KN835434">
    <property type="protein sequence ID" value="KIK37719.1"/>
    <property type="molecule type" value="Genomic_DNA"/>
</dbReference>
<keyword evidence="5" id="KW-1185">Reference proteome</keyword>
<dbReference type="SUPFAM" id="SSF50978">
    <property type="entry name" value="WD40 repeat-like"/>
    <property type="match status" value="1"/>
</dbReference>
<reference evidence="5" key="2">
    <citation type="submission" date="2015-01" db="EMBL/GenBank/DDBJ databases">
        <title>Evolutionary Origins and Diversification of the Mycorrhizal Mutualists.</title>
        <authorList>
            <consortium name="DOE Joint Genome Institute"/>
            <consortium name="Mycorrhizal Genomics Consortium"/>
            <person name="Kohler A."/>
            <person name="Kuo A."/>
            <person name="Nagy L.G."/>
            <person name="Floudas D."/>
            <person name="Copeland A."/>
            <person name="Barry K.W."/>
            <person name="Cichocki N."/>
            <person name="Veneault-Fourrey C."/>
            <person name="LaButti K."/>
            <person name="Lindquist E.A."/>
            <person name="Lipzen A."/>
            <person name="Lundell T."/>
            <person name="Morin E."/>
            <person name="Murat C."/>
            <person name="Riley R."/>
            <person name="Ohm R."/>
            <person name="Sun H."/>
            <person name="Tunlid A."/>
            <person name="Henrissat B."/>
            <person name="Grigoriev I.V."/>
            <person name="Hibbett D.S."/>
            <person name="Martin F."/>
        </authorList>
    </citation>
    <scope>NUCLEOTIDE SEQUENCE [LARGE SCALE GENOMIC DNA]</scope>
    <source>
        <strain evidence="5">UH-Slu-Lm8-n1</strain>
    </source>
</reference>
<feature type="repeat" description="WD" evidence="3">
    <location>
        <begin position="24"/>
        <end position="65"/>
    </location>
</feature>
<dbReference type="InterPro" id="IPR020472">
    <property type="entry name" value="WD40_PAC1"/>
</dbReference>
<evidence type="ECO:0000256" key="1">
    <source>
        <dbReference type="ARBA" id="ARBA00022574"/>
    </source>
</evidence>
<keyword evidence="2" id="KW-0677">Repeat</keyword>
<dbReference type="HOGENOM" id="CLU_000288_57_33_1"/>
<accession>A0A0D0AHV9</accession>
<dbReference type="CDD" id="cd00200">
    <property type="entry name" value="WD40"/>
    <property type="match status" value="1"/>
</dbReference>
<dbReference type="PRINTS" id="PR00320">
    <property type="entry name" value="GPROTEINBRPT"/>
</dbReference>
<dbReference type="PANTHER" id="PTHR19848">
    <property type="entry name" value="WD40 REPEAT PROTEIN"/>
    <property type="match status" value="1"/>
</dbReference>
<name>A0A0D0AHV9_9AGAM</name>
<dbReference type="InterPro" id="IPR015943">
    <property type="entry name" value="WD40/YVTN_repeat-like_dom_sf"/>
</dbReference>
<keyword evidence="1 3" id="KW-0853">WD repeat</keyword>
<protein>
    <recommendedName>
        <fullName evidence="6">WD40 repeat-like protein</fullName>
    </recommendedName>
</protein>
<dbReference type="InterPro" id="IPR001680">
    <property type="entry name" value="WD40_rpt"/>
</dbReference>
<dbReference type="PANTHER" id="PTHR19848:SF8">
    <property type="entry name" value="F-BOX AND WD REPEAT DOMAIN CONTAINING 7"/>
    <property type="match status" value="1"/>
</dbReference>
<feature type="repeat" description="WD" evidence="3">
    <location>
        <begin position="110"/>
        <end position="145"/>
    </location>
</feature>
<feature type="repeat" description="WD" evidence="3">
    <location>
        <begin position="302"/>
        <end position="335"/>
    </location>
</feature>
<evidence type="ECO:0008006" key="6">
    <source>
        <dbReference type="Google" id="ProtNLM"/>
    </source>
</evidence>
<reference evidence="4 5" key="1">
    <citation type="submission" date="2014-04" db="EMBL/GenBank/DDBJ databases">
        <authorList>
            <consortium name="DOE Joint Genome Institute"/>
            <person name="Kuo A."/>
            <person name="Ruytinx J."/>
            <person name="Rineau F."/>
            <person name="Colpaert J."/>
            <person name="Kohler A."/>
            <person name="Nagy L.G."/>
            <person name="Floudas D."/>
            <person name="Copeland A."/>
            <person name="Barry K.W."/>
            <person name="Cichocki N."/>
            <person name="Veneault-Fourrey C."/>
            <person name="LaButti K."/>
            <person name="Lindquist E.A."/>
            <person name="Lipzen A."/>
            <person name="Lundell T."/>
            <person name="Morin E."/>
            <person name="Murat C."/>
            <person name="Sun H."/>
            <person name="Tunlid A."/>
            <person name="Henrissat B."/>
            <person name="Grigoriev I.V."/>
            <person name="Hibbett D.S."/>
            <person name="Martin F."/>
            <person name="Nordberg H.P."/>
            <person name="Cantor M.N."/>
            <person name="Hua S.X."/>
        </authorList>
    </citation>
    <scope>NUCLEOTIDE SEQUENCE [LARGE SCALE GENOMIC DNA]</scope>
    <source>
        <strain evidence="4 5">UH-Slu-Lm8-n1</strain>
    </source>
</reference>